<dbReference type="RefSeq" id="WP_130029976.1">
    <property type="nucleotide sequence ID" value="NZ_CP041016.1"/>
</dbReference>
<evidence type="ECO:0000313" key="2">
    <source>
        <dbReference type="EMBL" id="QDC37285.1"/>
    </source>
</evidence>
<keyword evidence="1" id="KW-0812">Transmembrane</keyword>
<evidence type="ECO:0000256" key="1">
    <source>
        <dbReference type="SAM" id="Phobius"/>
    </source>
</evidence>
<dbReference type="EMBL" id="CP041016">
    <property type="protein sequence ID" value="QDC37285.1"/>
    <property type="molecule type" value="Genomic_DNA"/>
</dbReference>
<dbReference type="Proteomes" id="UP000311469">
    <property type="component" value="Chromosome cSF1"/>
</dbReference>
<organism evidence="2 3">
    <name type="scientific">Sphingobium fuliginis ATCC 27551</name>
    <dbReference type="NCBI Taxonomy" id="1208342"/>
    <lineage>
        <taxon>Bacteria</taxon>
        <taxon>Pseudomonadati</taxon>
        <taxon>Pseudomonadota</taxon>
        <taxon>Alphaproteobacteria</taxon>
        <taxon>Sphingomonadales</taxon>
        <taxon>Sphingomonadaceae</taxon>
        <taxon>Sphingobium</taxon>
    </lineage>
</organism>
<dbReference type="AlphaFoldDB" id="A0A5B8CEG8"/>
<dbReference type="KEGG" id="sufl:FIL70_08695"/>
<accession>A0A5B8CEG8</accession>
<keyword evidence="1" id="KW-1133">Transmembrane helix</keyword>
<protein>
    <submittedName>
        <fullName evidence="2">Uncharacterized protein</fullName>
    </submittedName>
</protein>
<sequence>MAEEFAAVATAPSLIETAEVRRELPARIDGMTFADHAESGVQLLSRWAGIVAFVGAVAAIAWLIF</sequence>
<evidence type="ECO:0000313" key="3">
    <source>
        <dbReference type="Proteomes" id="UP000311469"/>
    </source>
</evidence>
<gene>
    <name evidence="2" type="ORF">FIL70_08695</name>
</gene>
<proteinExistence type="predicted"/>
<keyword evidence="1" id="KW-0472">Membrane</keyword>
<feature type="transmembrane region" description="Helical" evidence="1">
    <location>
        <begin position="44"/>
        <end position="64"/>
    </location>
</feature>
<reference evidence="2 3" key="1">
    <citation type="submission" date="2019-06" db="EMBL/GenBank/DDBJ databases">
        <title>Genome organization and adaptive potential of archetypical organophosphate degarding Sphingobium fuliginis ATCC 27551.</title>
        <authorList>
            <person name="Sarwar A."/>
            <person name="Parthasarathy S."/>
            <person name="Singh C."/>
            <person name="Siddavattam D."/>
        </authorList>
    </citation>
    <scope>NUCLEOTIDE SEQUENCE [LARGE SCALE GENOMIC DNA]</scope>
    <source>
        <strain evidence="2 3">ATCC 27551</strain>
    </source>
</reference>
<name>A0A5B8CEG8_SPHSA</name>